<dbReference type="EMBL" id="GG700649">
    <property type="protein sequence ID" value="EGD86367.2"/>
    <property type="molecule type" value="Genomic_DNA"/>
</dbReference>
<dbReference type="VEuPathDB" id="FungiDB:TERG_02624"/>
<sequence length="161" mass="18374">MDYEMNKDLIFQKIFLFPQPLESCSQNYNMRSGDCKYSRKPSKVLESLECNQAEDTPCDRCRYPKNRTCAMVIPDLVPLATEALQAHQAYLMACNDEDTPDIIHAANGKLRTTQQAFKNKRGGWARKFAASKAASAETTPLSKRRNQRIIKWSLILSTFFA</sequence>
<dbReference type="Proteomes" id="UP000008864">
    <property type="component" value="Unassembled WGS sequence"/>
</dbReference>
<dbReference type="InParanoid" id="F2SI84"/>
<name>F2SI84_TRIRC</name>
<organism evidence="1 2">
    <name type="scientific">Trichophyton rubrum (strain ATCC MYA-4607 / CBS 118892)</name>
    <name type="common">Athlete's foot fungus</name>
    <dbReference type="NCBI Taxonomy" id="559305"/>
    <lineage>
        <taxon>Eukaryota</taxon>
        <taxon>Fungi</taxon>
        <taxon>Dikarya</taxon>
        <taxon>Ascomycota</taxon>
        <taxon>Pezizomycotina</taxon>
        <taxon>Eurotiomycetes</taxon>
        <taxon>Eurotiomycetidae</taxon>
        <taxon>Onygenales</taxon>
        <taxon>Arthrodermataceae</taxon>
        <taxon>Trichophyton</taxon>
    </lineage>
</organism>
<accession>F2SI84</accession>
<evidence type="ECO:0000313" key="2">
    <source>
        <dbReference type="Proteomes" id="UP000008864"/>
    </source>
</evidence>
<proteinExistence type="predicted"/>
<reference evidence="2" key="1">
    <citation type="journal article" date="2012" name="MBio">
        <title>Comparative genome analysis of Trichophyton rubrum and related dermatophytes reveals candidate genes involved in infection.</title>
        <authorList>
            <person name="Martinez D.A."/>
            <person name="Oliver B.G."/>
            <person name="Graeser Y."/>
            <person name="Goldberg J.M."/>
            <person name="Li W."/>
            <person name="Martinez-Rossi N.M."/>
            <person name="Monod M."/>
            <person name="Shelest E."/>
            <person name="Barton R.C."/>
            <person name="Birch E."/>
            <person name="Brakhage A.A."/>
            <person name="Chen Z."/>
            <person name="Gurr S.J."/>
            <person name="Heiman D."/>
            <person name="Heitman J."/>
            <person name="Kosti I."/>
            <person name="Rossi A."/>
            <person name="Saif S."/>
            <person name="Samalova M."/>
            <person name="Saunders C.W."/>
            <person name="Shea T."/>
            <person name="Summerbell R.C."/>
            <person name="Xu J."/>
            <person name="Young S."/>
            <person name="Zeng Q."/>
            <person name="Birren B.W."/>
            <person name="Cuomo C.A."/>
            <person name="White T.C."/>
        </authorList>
    </citation>
    <scope>NUCLEOTIDE SEQUENCE [LARGE SCALE GENOMIC DNA]</scope>
    <source>
        <strain evidence="2">ATCC MYA-4607 / CBS 118892</strain>
    </source>
</reference>
<gene>
    <name evidence="1" type="ORF">TERG_02624</name>
</gene>
<protein>
    <submittedName>
        <fullName evidence="1">Uncharacterized protein</fullName>
    </submittedName>
</protein>
<evidence type="ECO:0000313" key="1">
    <source>
        <dbReference type="EMBL" id="EGD86367.2"/>
    </source>
</evidence>
<keyword evidence="2" id="KW-1185">Reference proteome</keyword>
<dbReference type="HOGENOM" id="CLU_1653406_0_0_1"/>
<dbReference type="RefSeq" id="XP_003237916.2">
    <property type="nucleotide sequence ID" value="XM_003237868.2"/>
</dbReference>
<dbReference type="AlphaFoldDB" id="F2SI84"/>
<dbReference type="GeneID" id="10376806"/>